<name>A0A317CNZ2_9GAMM</name>
<proteinExistence type="predicted"/>
<organism evidence="2 3">
    <name type="scientific">Leucothrix pacifica</name>
    <dbReference type="NCBI Taxonomy" id="1247513"/>
    <lineage>
        <taxon>Bacteria</taxon>
        <taxon>Pseudomonadati</taxon>
        <taxon>Pseudomonadota</taxon>
        <taxon>Gammaproteobacteria</taxon>
        <taxon>Thiotrichales</taxon>
        <taxon>Thiotrichaceae</taxon>
        <taxon>Leucothrix</taxon>
    </lineage>
</organism>
<evidence type="ECO:0000259" key="1">
    <source>
        <dbReference type="Pfam" id="PF02627"/>
    </source>
</evidence>
<dbReference type="SUPFAM" id="SSF69118">
    <property type="entry name" value="AhpD-like"/>
    <property type="match status" value="1"/>
</dbReference>
<dbReference type="AlphaFoldDB" id="A0A317CNZ2"/>
<comment type="caution">
    <text evidence="2">The sequence shown here is derived from an EMBL/GenBank/DDBJ whole genome shotgun (WGS) entry which is preliminary data.</text>
</comment>
<gene>
    <name evidence="2" type="ORF">DKW60_04185</name>
</gene>
<dbReference type="GO" id="GO:0051920">
    <property type="term" value="F:peroxiredoxin activity"/>
    <property type="evidence" value="ECO:0007669"/>
    <property type="project" value="InterPro"/>
</dbReference>
<reference evidence="2 3" key="1">
    <citation type="submission" date="2018-05" db="EMBL/GenBank/DDBJ databases">
        <title>Leucothrix arctica sp. nov., isolated from Arctic seawater.</title>
        <authorList>
            <person name="Choi A."/>
            <person name="Baek K."/>
        </authorList>
    </citation>
    <scope>NUCLEOTIDE SEQUENCE [LARGE SCALE GENOMIC DNA]</scope>
    <source>
        <strain evidence="2 3">JCM 18388</strain>
    </source>
</reference>
<protein>
    <submittedName>
        <fullName evidence="2">4-carboxymuconolactone decarboxylase</fullName>
    </submittedName>
</protein>
<dbReference type="InterPro" id="IPR052512">
    <property type="entry name" value="4CMD/NDH-1_regulator"/>
</dbReference>
<feature type="domain" description="Carboxymuconolactone decarboxylase-like" evidence="1">
    <location>
        <begin position="36"/>
        <end position="117"/>
    </location>
</feature>
<dbReference type="RefSeq" id="WP_109836415.1">
    <property type="nucleotide sequence ID" value="NZ_QGKM01000007.1"/>
</dbReference>
<dbReference type="InterPro" id="IPR029032">
    <property type="entry name" value="AhpD-like"/>
</dbReference>
<dbReference type="InterPro" id="IPR003779">
    <property type="entry name" value="CMD-like"/>
</dbReference>
<dbReference type="EMBL" id="QGKM01000007">
    <property type="protein sequence ID" value="PWQ99871.1"/>
    <property type="molecule type" value="Genomic_DNA"/>
</dbReference>
<evidence type="ECO:0000313" key="2">
    <source>
        <dbReference type="EMBL" id="PWQ99871.1"/>
    </source>
</evidence>
<sequence>MDKELFEKGLAQRKATLGAEYVQKNLEAADDFTLPFQEAMTEWCWGFGWGDDTIDPKTRSMMNLSMIGALGKMHEWEIHCRGAISNGVTKEEIRSIIHVVGIYCGVPQALECFRVARKVLEEEGLL</sequence>
<dbReference type="PANTHER" id="PTHR33570">
    <property type="entry name" value="4-CARBOXYMUCONOLACTONE DECARBOXYLASE FAMILY PROTEIN"/>
    <property type="match status" value="1"/>
</dbReference>
<dbReference type="PANTHER" id="PTHR33570:SF2">
    <property type="entry name" value="CARBOXYMUCONOLACTONE DECARBOXYLASE-LIKE DOMAIN-CONTAINING PROTEIN"/>
    <property type="match status" value="1"/>
</dbReference>
<dbReference type="OrthoDB" id="9801400at2"/>
<keyword evidence="3" id="KW-1185">Reference proteome</keyword>
<evidence type="ECO:0000313" key="3">
    <source>
        <dbReference type="Proteomes" id="UP000245539"/>
    </source>
</evidence>
<dbReference type="Gene3D" id="1.20.1290.10">
    <property type="entry name" value="AhpD-like"/>
    <property type="match status" value="1"/>
</dbReference>
<dbReference type="Pfam" id="PF02627">
    <property type="entry name" value="CMD"/>
    <property type="match status" value="1"/>
</dbReference>
<dbReference type="Proteomes" id="UP000245539">
    <property type="component" value="Unassembled WGS sequence"/>
</dbReference>
<accession>A0A317CNZ2</accession>